<dbReference type="RefSeq" id="WP_165643231.1">
    <property type="nucleotide sequence ID" value="NZ_JAAITT010000092.1"/>
</dbReference>
<reference evidence="4 5" key="1">
    <citation type="journal article" date="2020" name="Cell Host Microbe">
        <title>Functional and Genomic Variation between Human-Derived Isolates of Lachnospiraceae Reveals Inter- and Intra-Species Diversity.</title>
        <authorList>
            <person name="Sorbara M.T."/>
            <person name="Littmann E.R."/>
            <person name="Fontana E."/>
            <person name="Moody T.U."/>
            <person name="Kohout C.E."/>
            <person name="Gjonbalaj M."/>
            <person name="Eaton V."/>
            <person name="Seok R."/>
            <person name="Leiner I.M."/>
            <person name="Pamer E.G."/>
        </authorList>
    </citation>
    <scope>NUCLEOTIDE SEQUENCE [LARGE SCALE GENOMIC DNA]</scope>
    <source>
        <strain evidence="4 5">MSK.1.17</strain>
    </source>
</reference>
<feature type="signal peptide" evidence="1">
    <location>
        <begin position="1"/>
        <end position="26"/>
    </location>
</feature>
<dbReference type="InterPro" id="IPR030395">
    <property type="entry name" value="GP_PDE_dom"/>
</dbReference>
<dbReference type="EMBL" id="JAAITT010000092">
    <property type="protein sequence ID" value="NSJ52666.1"/>
    <property type="molecule type" value="Genomic_DNA"/>
</dbReference>
<reference evidence="4" key="2">
    <citation type="submission" date="2020-02" db="EMBL/GenBank/DDBJ databases">
        <authorList>
            <person name="Littmann E."/>
            <person name="Sorbara M."/>
        </authorList>
    </citation>
    <scope>NUCLEOTIDE SEQUENCE</scope>
    <source>
        <strain evidence="4">MSK.1.17</strain>
    </source>
</reference>
<evidence type="ECO:0000313" key="4">
    <source>
        <dbReference type="EMBL" id="NSJ52666.1"/>
    </source>
</evidence>
<dbReference type="Proteomes" id="UP000669239">
    <property type="component" value="Unassembled WGS sequence"/>
</dbReference>
<dbReference type="PANTHER" id="PTHR46211:SF8">
    <property type="entry name" value="PHOSPHODIESTERASE"/>
    <property type="match status" value="1"/>
</dbReference>
<name>A0AAW5C1G8_9FIRM</name>
<comment type="caution">
    <text evidence="3">The sequence shown here is derived from an EMBL/GenBank/DDBJ whole genome shotgun (WGS) entry which is preliminary data.</text>
</comment>
<dbReference type="Pfam" id="PF03009">
    <property type="entry name" value="GDPD"/>
    <property type="match status" value="1"/>
</dbReference>
<gene>
    <name evidence="4" type="ORF">G5B36_28950</name>
    <name evidence="3" type="ORF">L0N08_28690</name>
</gene>
<dbReference type="SUPFAM" id="SSF51695">
    <property type="entry name" value="PLC-like phosphodiesterases"/>
    <property type="match status" value="1"/>
</dbReference>
<dbReference type="PROSITE" id="PS51704">
    <property type="entry name" value="GP_PDE"/>
    <property type="match status" value="1"/>
</dbReference>
<dbReference type="AlphaFoldDB" id="A0AAW5C1G8"/>
<accession>A0AAW5C1G8</accession>
<evidence type="ECO:0000313" key="6">
    <source>
        <dbReference type="Proteomes" id="UP001299608"/>
    </source>
</evidence>
<dbReference type="Proteomes" id="UP001299608">
    <property type="component" value="Unassembled WGS sequence"/>
</dbReference>
<sequence>MKIRQITAAMACALVIAGEAATAACAAERWNGNMEGRNAESQNGNTEGPNVESWDENVEITAHRGDSAEAPENTIPAFEAAIESGADWIELDVGVTKDGVLVVLHDEDLKRVAGDSRKIGELTFEEVRRLDVGSSFGPDFRGVGIPSLEEVLDYCQGRVLLNIEIKYRKGQDLAFIPRLVDLICQREMLDQCMITSFNYGCLQMVKIFEPALKTGLISSRPIAQPEIYTSADNFVLSIELIEPDTVNRIHELGKEVIAWTVNDQYSVEKCRKARTDNIITDNPDNIIPD</sequence>
<evidence type="ECO:0000259" key="2">
    <source>
        <dbReference type="PROSITE" id="PS51704"/>
    </source>
</evidence>
<dbReference type="InterPro" id="IPR017946">
    <property type="entry name" value="PLC-like_Pdiesterase_TIM-brl"/>
</dbReference>
<keyword evidence="1" id="KW-0732">Signal</keyword>
<reference evidence="3" key="3">
    <citation type="submission" date="2022-01" db="EMBL/GenBank/DDBJ databases">
        <title>Collection of gut derived symbiotic bacterial strains cultured from healthy donors.</title>
        <authorList>
            <person name="Lin H."/>
            <person name="Kohout C."/>
            <person name="Waligurski E."/>
            <person name="Pamer E.G."/>
        </authorList>
    </citation>
    <scope>NUCLEOTIDE SEQUENCE</scope>
    <source>
        <strain evidence="3">DFI.6.55</strain>
    </source>
</reference>
<protein>
    <submittedName>
        <fullName evidence="3">Glycerophosphodiester phosphodiesterase</fullName>
    </submittedName>
</protein>
<feature type="chain" id="PRO_5043823339" evidence="1">
    <location>
        <begin position="27"/>
        <end position="289"/>
    </location>
</feature>
<organism evidence="3 6">
    <name type="scientific">Enterocloster aldenensis</name>
    <dbReference type="NCBI Taxonomy" id="358742"/>
    <lineage>
        <taxon>Bacteria</taxon>
        <taxon>Bacillati</taxon>
        <taxon>Bacillota</taxon>
        <taxon>Clostridia</taxon>
        <taxon>Lachnospirales</taxon>
        <taxon>Lachnospiraceae</taxon>
        <taxon>Enterocloster</taxon>
    </lineage>
</organism>
<evidence type="ECO:0000256" key="1">
    <source>
        <dbReference type="SAM" id="SignalP"/>
    </source>
</evidence>
<keyword evidence="5" id="KW-1185">Reference proteome</keyword>
<evidence type="ECO:0000313" key="5">
    <source>
        <dbReference type="Proteomes" id="UP000669239"/>
    </source>
</evidence>
<dbReference type="PANTHER" id="PTHR46211">
    <property type="entry name" value="GLYCEROPHOSPHORYL DIESTER PHOSPHODIESTERASE"/>
    <property type="match status" value="1"/>
</dbReference>
<feature type="domain" description="GP-PDE" evidence="2">
    <location>
        <begin position="58"/>
        <end position="289"/>
    </location>
</feature>
<dbReference type="Gene3D" id="3.20.20.190">
    <property type="entry name" value="Phosphatidylinositol (PI) phosphodiesterase"/>
    <property type="match status" value="1"/>
</dbReference>
<dbReference type="EMBL" id="JAKNGE010000063">
    <property type="protein sequence ID" value="MCG4749388.1"/>
    <property type="molecule type" value="Genomic_DNA"/>
</dbReference>
<evidence type="ECO:0000313" key="3">
    <source>
        <dbReference type="EMBL" id="MCG4749388.1"/>
    </source>
</evidence>
<dbReference type="GO" id="GO:0008081">
    <property type="term" value="F:phosphoric diester hydrolase activity"/>
    <property type="evidence" value="ECO:0007669"/>
    <property type="project" value="InterPro"/>
</dbReference>
<proteinExistence type="predicted"/>
<dbReference type="GO" id="GO:0006629">
    <property type="term" value="P:lipid metabolic process"/>
    <property type="evidence" value="ECO:0007669"/>
    <property type="project" value="InterPro"/>
</dbReference>